<proteinExistence type="predicted"/>
<dbReference type="RefSeq" id="WP_073435589.1">
    <property type="nucleotide sequence ID" value="NZ_BJXU01000204.1"/>
</dbReference>
<keyword evidence="1" id="KW-0812">Transmembrane</keyword>
<keyword evidence="1" id="KW-0472">Membrane</keyword>
<evidence type="ECO:0000313" key="2">
    <source>
        <dbReference type="EMBL" id="GEN26286.1"/>
    </source>
</evidence>
<protein>
    <submittedName>
        <fullName evidence="2">Uncharacterized protein</fullName>
    </submittedName>
</protein>
<sequence>MTVASFLEVAESFLKMFFSWPAVALFSVFFLRGTISKIADRLIKGESGKAKLGFVEVELGKLAQDGREAVDNINEVSIVLAKSRLLELEVTRDNFSVAFTSEQERELNELISKLREAIEGCQ</sequence>
<comment type="caution">
    <text evidence="2">The sequence shown here is derived from an EMBL/GenBank/DDBJ whole genome shotgun (WGS) entry which is preliminary data.</text>
</comment>
<name>A0ABQ0WKN6_9GAMM</name>
<keyword evidence="3" id="KW-1185">Reference proteome</keyword>
<keyword evidence="1" id="KW-1133">Transmembrane helix</keyword>
<dbReference type="EMBL" id="BJXU01000204">
    <property type="protein sequence ID" value="GEN26286.1"/>
    <property type="molecule type" value="Genomic_DNA"/>
</dbReference>
<organism evidence="2 3">
    <name type="scientific">Halomonas cupida</name>
    <dbReference type="NCBI Taxonomy" id="44933"/>
    <lineage>
        <taxon>Bacteria</taxon>
        <taxon>Pseudomonadati</taxon>
        <taxon>Pseudomonadota</taxon>
        <taxon>Gammaproteobacteria</taxon>
        <taxon>Oceanospirillales</taxon>
        <taxon>Halomonadaceae</taxon>
        <taxon>Halomonas</taxon>
    </lineage>
</organism>
<gene>
    <name evidence="2" type="ORF">HCU01_42350</name>
</gene>
<reference evidence="2 3" key="1">
    <citation type="submission" date="2019-07" db="EMBL/GenBank/DDBJ databases">
        <title>Whole genome shotgun sequence of Halomonas cupida NBRC 102219.</title>
        <authorList>
            <person name="Hosoyama A."/>
            <person name="Uohara A."/>
            <person name="Ohji S."/>
            <person name="Ichikawa N."/>
        </authorList>
    </citation>
    <scope>NUCLEOTIDE SEQUENCE [LARGE SCALE GENOMIC DNA]</scope>
    <source>
        <strain evidence="2 3">NBRC 102219</strain>
    </source>
</reference>
<evidence type="ECO:0000313" key="3">
    <source>
        <dbReference type="Proteomes" id="UP000321726"/>
    </source>
</evidence>
<dbReference type="Proteomes" id="UP000321726">
    <property type="component" value="Unassembled WGS sequence"/>
</dbReference>
<accession>A0ABQ0WKN6</accession>
<evidence type="ECO:0000256" key="1">
    <source>
        <dbReference type="SAM" id="Phobius"/>
    </source>
</evidence>
<feature type="transmembrane region" description="Helical" evidence="1">
    <location>
        <begin position="12"/>
        <end position="31"/>
    </location>
</feature>